<dbReference type="OrthoDB" id="2749268at2759"/>
<organism evidence="1 2">
    <name type="scientific">Postia placenta MAD-698-R-SB12</name>
    <dbReference type="NCBI Taxonomy" id="670580"/>
    <lineage>
        <taxon>Eukaryota</taxon>
        <taxon>Fungi</taxon>
        <taxon>Dikarya</taxon>
        <taxon>Basidiomycota</taxon>
        <taxon>Agaricomycotina</taxon>
        <taxon>Agaricomycetes</taxon>
        <taxon>Polyporales</taxon>
        <taxon>Adustoporiaceae</taxon>
        <taxon>Rhodonia</taxon>
    </lineage>
</organism>
<dbReference type="AlphaFoldDB" id="A0A1X6NEV0"/>
<evidence type="ECO:0000313" key="1">
    <source>
        <dbReference type="EMBL" id="OSX66903.1"/>
    </source>
</evidence>
<evidence type="ECO:0000313" key="2">
    <source>
        <dbReference type="Proteomes" id="UP000194127"/>
    </source>
</evidence>
<proteinExistence type="predicted"/>
<keyword evidence="2" id="KW-1185">Reference proteome</keyword>
<dbReference type="EMBL" id="KZ110591">
    <property type="protein sequence ID" value="OSX66903.1"/>
    <property type="molecule type" value="Genomic_DNA"/>
</dbReference>
<accession>A0A1X6NEV0</accession>
<name>A0A1X6NEV0_9APHY</name>
<sequence length="76" mass="8524">MGCCLSKQDRYHGTIELSTPFMPRESGSYEAKSNMRCRYNSPPSPVLQGERAPWVDGHRVLTHKDGEIILAEPFGS</sequence>
<feature type="non-terminal residue" evidence="1">
    <location>
        <position position="1"/>
    </location>
</feature>
<dbReference type="GeneID" id="36322215"/>
<gene>
    <name evidence="1" type="ORF">POSPLADRAFT_1037780</name>
</gene>
<reference evidence="1 2" key="1">
    <citation type="submission" date="2017-04" db="EMBL/GenBank/DDBJ databases">
        <title>Genome Sequence of the Model Brown-Rot Fungus Postia placenta SB12.</title>
        <authorList>
            <consortium name="DOE Joint Genome Institute"/>
            <person name="Gaskell J."/>
            <person name="Kersten P."/>
            <person name="Larrondo L.F."/>
            <person name="Canessa P."/>
            <person name="Martinez D."/>
            <person name="Hibbett D."/>
            <person name="Schmoll M."/>
            <person name="Kubicek C.P."/>
            <person name="Martinez A.T."/>
            <person name="Yadav J."/>
            <person name="Master E."/>
            <person name="Magnuson J.K."/>
            <person name="James T."/>
            <person name="Yaver D."/>
            <person name="Berka R."/>
            <person name="Labutti K."/>
            <person name="Lipzen A."/>
            <person name="Aerts A."/>
            <person name="Barry K."/>
            <person name="Henrissat B."/>
            <person name="Blanchette R."/>
            <person name="Grigoriev I."/>
            <person name="Cullen D."/>
        </authorList>
    </citation>
    <scope>NUCLEOTIDE SEQUENCE [LARGE SCALE GENOMIC DNA]</scope>
    <source>
        <strain evidence="1 2">MAD-698-R-SB12</strain>
    </source>
</reference>
<dbReference type="RefSeq" id="XP_024343697.1">
    <property type="nucleotide sequence ID" value="XM_024477265.1"/>
</dbReference>
<dbReference type="Proteomes" id="UP000194127">
    <property type="component" value="Unassembled WGS sequence"/>
</dbReference>
<protein>
    <submittedName>
        <fullName evidence="1">Uncharacterized protein</fullName>
    </submittedName>
</protein>